<dbReference type="EMBL" id="WJBB01000011">
    <property type="protein sequence ID" value="MBC3797401.1"/>
    <property type="molecule type" value="Genomic_DNA"/>
</dbReference>
<accession>A0ABR6WLV2</accession>
<dbReference type="Proteomes" id="UP000653358">
    <property type="component" value="Unassembled WGS sequence"/>
</dbReference>
<dbReference type="SUPFAM" id="SSF47413">
    <property type="entry name" value="lambda repressor-like DNA-binding domains"/>
    <property type="match status" value="1"/>
</dbReference>
<dbReference type="InterPro" id="IPR001387">
    <property type="entry name" value="Cro/C1-type_HTH"/>
</dbReference>
<evidence type="ECO:0000259" key="1">
    <source>
        <dbReference type="PROSITE" id="PS50943"/>
    </source>
</evidence>
<dbReference type="Gene3D" id="1.10.260.40">
    <property type="entry name" value="lambda repressor-like DNA-binding domains"/>
    <property type="match status" value="1"/>
</dbReference>
<dbReference type="PROSITE" id="PS50943">
    <property type="entry name" value="HTH_CROC1"/>
    <property type="match status" value="1"/>
</dbReference>
<dbReference type="CDD" id="cd00093">
    <property type="entry name" value="HTH_XRE"/>
    <property type="match status" value="1"/>
</dbReference>
<evidence type="ECO:0000313" key="3">
    <source>
        <dbReference type="Proteomes" id="UP000653358"/>
    </source>
</evidence>
<dbReference type="RefSeq" id="WP_148603505.1">
    <property type="nucleotide sequence ID" value="NZ_RXYB01000009.1"/>
</dbReference>
<comment type="caution">
    <text evidence="2">The sequence shown here is derived from an EMBL/GenBank/DDBJ whole genome shotgun (WGS) entry which is preliminary data.</text>
</comment>
<organism evidence="2 3">
    <name type="scientific">Acetobacterium tundrae</name>
    <dbReference type="NCBI Taxonomy" id="132932"/>
    <lineage>
        <taxon>Bacteria</taxon>
        <taxon>Bacillati</taxon>
        <taxon>Bacillota</taxon>
        <taxon>Clostridia</taxon>
        <taxon>Eubacteriales</taxon>
        <taxon>Eubacteriaceae</taxon>
        <taxon>Acetobacterium</taxon>
    </lineage>
</organism>
<name>A0ABR6WLV2_9FIRM</name>
<reference evidence="2 3" key="1">
    <citation type="journal article" date="2020" name="mSystems">
        <title>Defining Genomic and Predicted Metabolic Features of the Acetobacterium Genus.</title>
        <authorList>
            <person name="Ross D.E."/>
            <person name="Marshall C.W."/>
            <person name="Gulliver D."/>
            <person name="May H.D."/>
            <person name="Norman R.S."/>
        </authorList>
    </citation>
    <scope>NUCLEOTIDE SEQUENCE [LARGE SCALE GENOMIC DNA]</scope>
    <source>
        <strain evidence="2 3">DSM 9173</strain>
    </source>
</reference>
<dbReference type="SMART" id="SM00530">
    <property type="entry name" value="HTH_XRE"/>
    <property type="match status" value="1"/>
</dbReference>
<dbReference type="InterPro" id="IPR010982">
    <property type="entry name" value="Lambda_DNA-bd_dom_sf"/>
</dbReference>
<sequence>MGRELGNAVKAIIQEKKISVFQLAKEVDIDRTTLQHFFSGKRKIHLKKFQEMMTVLNLTKERKKALYTLYEKECDDKELIKNVQDVFSLYTILSEHVGLNINSVGQDEYRIKNDLYHEETQIIKGQVEIEALIRSAFIEEMDQNEKAHIIMSINFKHLFLYESIIKMANGQNKCGKIQNIIPLVNKKKLGNNLNILNQVLPLKCLENVNYEPYYFYTGTKIYDDISIIVPNYFITSKHVIIIDRDFESAIISENPQIITYYREKAQSILNCCEQLVEKKAIENPMQSIPALEKIGGDNDSTKYYTLDQIHQTMIDSFEQPIINREKQLLSFFDKNSADKSREFILRDSFISDSGALGIQYLVDDEQLVFYIFDKNNKKIITLCVSEIGIVTVFKELFDYLPYSFYVYSQNEIDEYFRNIENTAN</sequence>
<proteinExistence type="predicted"/>
<keyword evidence="3" id="KW-1185">Reference proteome</keyword>
<evidence type="ECO:0000313" key="2">
    <source>
        <dbReference type="EMBL" id="MBC3797401.1"/>
    </source>
</evidence>
<feature type="domain" description="HTH cro/C1-type" evidence="1">
    <location>
        <begin position="9"/>
        <end position="63"/>
    </location>
</feature>
<gene>
    <name evidence="2" type="ORF">GH807_10110</name>
</gene>
<protein>
    <recommendedName>
        <fullName evidence="1">HTH cro/C1-type domain-containing protein</fullName>
    </recommendedName>
</protein>